<dbReference type="InterPro" id="IPR036876">
    <property type="entry name" value="UVR_dom_sf"/>
</dbReference>
<dbReference type="GO" id="GO:0005524">
    <property type="term" value="F:ATP binding"/>
    <property type="evidence" value="ECO:0007669"/>
    <property type="project" value="UniProtKB-UniRule"/>
</dbReference>
<dbReference type="Pfam" id="PF17757">
    <property type="entry name" value="UvrB_inter"/>
    <property type="match status" value="1"/>
</dbReference>
<evidence type="ECO:0000256" key="7">
    <source>
        <dbReference type="ARBA" id="ARBA00022840"/>
    </source>
</evidence>
<keyword evidence="5 12" id="KW-0227">DNA damage</keyword>
<keyword evidence="7 12" id="KW-0067">ATP-binding</keyword>
<keyword evidence="8 12" id="KW-0267">Excision nuclease</keyword>
<keyword evidence="9 12" id="KW-0234">DNA repair</keyword>
<dbReference type="KEGG" id="manr:MPAN_004030"/>
<dbReference type="Pfam" id="PF02151">
    <property type="entry name" value="UVR"/>
    <property type="match status" value="1"/>
</dbReference>
<evidence type="ECO:0000256" key="4">
    <source>
        <dbReference type="ARBA" id="ARBA00022741"/>
    </source>
</evidence>
<dbReference type="PANTHER" id="PTHR24029:SF0">
    <property type="entry name" value="UVRABC SYSTEM PROTEIN B"/>
    <property type="match status" value="1"/>
</dbReference>
<dbReference type="Pfam" id="PF00271">
    <property type="entry name" value="Helicase_C"/>
    <property type="match status" value="1"/>
</dbReference>
<evidence type="ECO:0000256" key="8">
    <source>
        <dbReference type="ARBA" id="ARBA00022881"/>
    </source>
</evidence>
<evidence type="ECO:0000256" key="10">
    <source>
        <dbReference type="ARBA" id="ARBA00026033"/>
    </source>
</evidence>
<keyword evidence="6 12" id="KW-0228">DNA excision</keyword>
<keyword evidence="4 12" id="KW-0547">Nucleotide-binding</keyword>
<dbReference type="PROSITE" id="PS50151">
    <property type="entry name" value="UVR"/>
    <property type="match status" value="1"/>
</dbReference>
<dbReference type="Pfam" id="PF12344">
    <property type="entry name" value="UvrB"/>
    <property type="match status" value="1"/>
</dbReference>
<accession>A0A7U9TM71</accession>
<dbReference type="InterPro" id="IPR001943">
    <property type="entry name" value="UVR_dom"/>
</dbReference>
<dbReference type="InterPro" id="IPR027417">
    <property type="entry name" value="P-loop_NTPase"/>
</dbReference>
<dbReference type="SUPFAM" id="SSF52540">
    <property type="entry name" value="P-loop containing nucleoside triphosphate hydrolases"/>
    <property type="match status" value="2"/>
</dbReference>
<dbReference type="RefSeq" id="WP_176240115.1">
    <property type="nucleotide sequence ID" value="NZ_AP024412.1"/>
</dbReference>
<dbReference type="InterPro" id="IPR014001">
    <property type="entry name" value="Helicase_ATP-bd"/>
</dbReference>
<evidence type="ECO:0000256" key="3">
    <source>
        <dbReference type="ARBA" id="ARBA00022490"/>
    </source>
</evidence>
<evidence type="ECO:0000256" key="9">
    <source>
        <dbReference type="ARBA" id="ARBA00023204"/>
    </source>
</evidence>
<evidence type="ECO:0000256" key="2">
    <source>
        <dbReference type="ARBA" id="ARBA00008533"/>
    </source>
</evidence>
<evidence type="ECO:0000256" key="1">
    <source>
        <dbReference type="ARBA" id="ARBA00004496"/>
    </source>
</evidence>
<dbReference type="InterPro" id="IPR041471">
    <property type="entry name" value="UvrB_inter"/>
</dbReference>
<dbReference type="PROSITE" id="PS51192">
    <property type="entry name" value="HELICASE_ATP_BIND_1"/>
    <property type="match status" value="1"/>
</dbReference>
<dbReference type="GO" id="GO:0005737">
    <property type="term" value="C:cytoplasm"/>
    <property type="evidence" value="ECO:0007669"/>
    <property type="project" value="UniProtKB-SubCell"/>
</dbReference>
<dbReference type="CDD" id="cd18790">
    <property type="entry name" value="SF2_C_UvrB"/>
    <property type="match status" value="1"/>
</dbReference>
<evidence type="ECO:0000256" key="13">
    <source>
        <dbReference type="RuleBase" id="RU003587"/>
    </source>
</evidence>
<feature type="short sequence motif" description="Beta-hairpin" evidence="12">
    <location>
        <begin position="89"/>
        <end position="112"/>
    </location>
</feature>
<dbReference type="SMART" id="SM00487">
    <property type="entry name" value="DEXDc"/>
    <property type="match status" value="1"/>
</dbReference>
<dbReference type="GO" id="GO:0009432">
    <property type="term" value="P:SOS response"/>
    <property type="evidence" value="ECO:0007669"/>
    <property type="project" value="UniProtKB-UniRule"/>
</dbReference>
<comment type="subcellular location">
    <subcellularLocation>
        <location evidence="1 12 13">Cytoplasm</location>
    </subcellularLocation>
</comment>
<dbReference type="GO" id="GO:0009380">
    <property type="term" value="C:excinuclease repair complex"/>
    <property type="evidence" value="ECO:0007669"/>
    <property type="project" value="InterPro"/>
</dbReference>
<dbReference type="GO" id="GO:0009381">
    <property type="term" value="F:excinuclease ABC activity"/>
    <property type="evidence" value="ECO:0007669"/>
    <property type="project" value="UniProtKB-UniRule"/>
</dbReference>
<reference evidence="14" key="1">
    <citation type="submission" date="2021-01" db="EMBL/GenBank/DDBJ databases">
        <title>Draft genome sequence of Acholeplasmataceae bacterium strain Mahy22.</title>
        <authorList>
            <person name="Watanabe M."/>
            <person name="Kojima H."/>
            <person name="Fukui M."/>
        </authorList>
    </citation>
    <scope>NUCLEOTIDE SEQUENCE</scope>
    <source>
        <strain evidence="14">Mahy22</strain>
    </source>
</reference>
<dbReference type="InterPro" id="IPR001650">
    <property type="entry name" value="Helicase_C-like"/>
</dbReference>
<dbReference type="Gene3D" id="3.40.50.300">
    <property type="entry name" value="P-loop containing nucleotide triphosphate hydrolases"/>
    <property type="match status" value="3"/>
</dbReference>
<evidence type="ECO:0000313" key="14">
    <source>
        <dbReference type="EMBL" id="BCR35510.1"/>
    </source>
</evidence>
<organism evidence="14 15">
    <name type="scientific">Mariniplasma anaerobium</name>
    <dbReference type="NCBI Taxonomy" id="2735436"/>
    <lineage>
        <taxon>Bacteria</taxon>
        <taxon>Bacillati</taxon>
        <taxon>Mycoplasmatota</taxon>
        <taxon>Mollicutes</taxon>
        <taxon>Acholeplasmatales</taxon>
        <taxon>Acholeplasmataceae</taxon>
        <taxon>Mariniplasma</taxon>
    </lineage>
</organism>
<dbReference type="PANTHER" id="PTHR24029">
    <property type="entry name" value="UVRABC SYSTEM PROTEIN B"/>
    <property type="match status" value="1"/>
</dbReference>
<comment type="domain">
    <text evidence="12">The beta-hairpin motif is involved in DNA binding.</text>
</comment>
<evidence type="ECO:0000313" key="15">
    <source>
        <dbReference type="Proteomes" id="UP000620133"/>
    </source>
</evidence>
<evidence type="ECO:0000256" key="12">
    <source>
        <dbReference type="HAMAP-Rule" id="MF_00204"/>
    </source>
</evidence>
<proteinExistence type="inferred from homology"/>
<dbReference type="HAMAP" id="MF_00204">
    <property type="entry name" value="UvrB"/>
    <property type="match status" value="1"/>
</dbReference>
<comment type="function">
    <text evidence="12">The UvrABC repair system catalyzes the recognition and processing of DNA lesions. A damage recognition complex composed of 2 UvrA and 2 UvrB subunits scans DNA for abnormalities. Upon binding of the UvrA(2)B(2) complex to a putative damaged site, the DNA wraps around one UvrB monomer. DNA wrap is dependent on ATP binding by UvrB and probably causes local melting of the DNA helix, facilitating insertion of UvrB beta-hairpin between the DNA strands. Then UvrB probes one DNA strand for the presence of a lesion. If a lesion is found the UvrA subunits dissociate and the UvrB-DNA preincision complex is formed. This complex is subsequently bound by UvrC and the second UvrB is released. If no lesion is found, the DNA wraps around the other UvrB subunit that will check the other stand for damage.</text>
</comment>
<dbReference type="PROSITE" id="PS51194">
    <property type="entry name" value="HELICASE_CTER"/>
    <property type="match status" value="1"/>
</dbReference>
<keyword evidence="12 13" id="KW-0742">SOS response</keyword>
<dbReference type="Pfam" id="PF04851">
    <property type="entry name" value="ResIII"/>
    <property type="match status" value="1"/>
</dbReference>
<dbReference type="Gene3D" id="4.10.860.10">
    <property type="entry name" value="UVR domain"/>
    <property type="match status" value="1"/>
</dbReference>
<keyword evidence="15" id="KW-1185">Reference proteome</keyword>
<dbReference type="GO" id="GO:0003677">
    <property type="term" value="F:DNA binding"/>
    <property type="evidence" value="ECO:0007669"/>
    <property type="project" value="UniProtKB-UniRule"/>
</dbReference>
<gene>
    <name evidence="12 14" type="primary">uvrB</name>
    <name evidence="14" type="ORF">MPAN_004030</name>
</gene>
<dbReference type="GO" id="GO:0016887">
    <property type="term" value="F:ATP hydrolysis activity"/>
    <property type="evidence" value="ECO:0007669"/>
    <property type="project" value="InterPro"/>
</dbReference>
<feature type="binding site" evidence="12">
    <location>
        <begin position="36"/>
        <end position="43"/>
    </location>
    <ligand>
        <name>ATP</name>
        <dbReference type="ChEBI" id="CHEBI:30616"/>
    </ligand>
</feature>
<evidence type="ECO:0000256" key="11">
    <source>
        <dbReference type="ARBA" id="ARBA00029504"/>
    </source>
</evidence>
<dbReference type="SMART" id="SM00490">
    <property type="entry name" value="HELICc"/>
    <property type="match status" value="1"/>
</dbReference>
<name>A0A7U9TM71_9MOLU</name>
<dbReference type="EMBL" id="AP024412">
    <property type="protein sequence ID" value="BCR35510.1"/>
    <property type="molecule type" value="Genomic_DNA"/>
</dbReference>
<dbReference type="Proteomes" id="UP000620133">
    <property type="component" value="Chromosome"/>
</dbReference>
<comment type="subunit">
    <text evidence="10 12 13">Forms a heterotetramer with UvrA during the search for lesions. Interacts with UvrC in an incision complex.</text>
</comment>
<dbReference type="CDD" id="cd17916">
    <property type="entry name" value="DEXHc_UvrB"/>
    <property type="match status" value="1"/>
</dbReference>
<evidence type="ECO:0000256" key="6">
    <source>
        <dbReference type="ARBA" id="ARBA00022769"/>
    </source>
</evidence>
<comment type="similarity">
    <text evidence="2 12 13">Belongs to the UvrB family.</text>
</comment>
<dbReference type="InterPro" id="IPR006935">
    <property type="entry name" value="Helicase/UvrB_N"/>
</dbReference>
<evidence type="ECO:0000256" key="5">
    <source>
        <dbReference type="ARBA" id="ARBA00022763"/>
    </source>
</evidence>
<sequence length="651" mass="74982">MFDLKAPFKPKGDQISAIETLKNNIDQNIKEQVLLGATGTGKTFTMANIIQKLQKKTLILAPNKTLAGQLYGELKAFFPHNKVEYFISYYDYYQPEAYVVSTDTYIEKDSSINDEIDEMRHSATASLLNHDDVIVVASVSCIYGIGDPETYKNSMIFLRVGESFGRDHFINKLVELTYQRNDIDFHRGTFRVRGDSIEIIPVYERAQGIRVSFFGDEIEDIKHFDVLTGQALENLEYTSIFPATHFMTNKDSLDESIRRIKNELAEQIAYFKDNNMLLEAQRIEQRTRYDMEMLEEIGMCSGVENYSRHMTLREAGETPATLIDFFGDDFLMIIDESHVTIPQVGGMYAGDRSRKETLINFGFRLPSALDNRPLQFAEFEKKLDKVIYLSATPGKYELGRDIPIIQQIIRPTYLLDPDVEIRKTAGQMDDLFFEIKKRVANNERVLVTTLTIRMSEDLSAYFKQLGLKVTYLHSKIKSLDRIKILRELRMGKYDCLIGINLLREGLDLPEVSLVAILDANKQGFLRSERSLIQTIGRAARNLNGHVIMYADSISHAMQFAIDETNRRRAIQLAFNTKYNVDPVSIIKAIRDNISMKEDVLEEEKDYTKMNKKEKEKTIKDLRKQMHDAANNLDFEKAAEYRDIIFELEVDK</sequence>
<dbReference type="InterPro" id="IPR024759">
    <property type="entry name" value="UvrB_YAD/RRR_dom"/>
</dbReference>
<dbReference type="NCBIfam" id="NF003673">
    <property type="entry name" value="PRK05298.1"/>
    <property type="match status" value="1"/>
</dbReference>
<protein>
    <recommendedName>
        <fullName evidence="11 12">UvrABC system protein B</fullName>
        <shortName evidence="12">Protein UvrB</shortName>
    </recommendedName>
    <alternativeName>
        <fullName evidence="12">Excinuclease ABC subunit B</fullName>
    </alternativeName>
</protein>
<dbReference type="AlphaFoldDB" id="A0A7U9TM71"/>
<dbReference type="InterPro" id="IPR004807">
    <property type="entry name" value="UvrB"/>
</dbReference>
<dbReference type="GO" id="GO:0006289">
    <property type="term" value="P:nucleotide-excision repair"/>
    <property type="evidence" value="ECO:0007669"/>
    <property type="project" value="UniProtKB-UniRule"/>
</dbReference>
<dbReference type="NCBIfam" id="TIGR00631">
    <property type="entry name" value="uvrb"/>
    <property type="match status" value="1"/>
</dbReference>
<dbReference type="SUPFAM" id="SSF46600">
    <property type="entry name" value="C-terminal UvrC-binding domain of UvrB"/>
    <property type="match status" value="1"/>
</dbReference>
<keyword evidence="3 12" id="KW-0963">Cytoplasm</keyword>